<reference evidence="1 2" key="1">
    <citation type="journal article" date="2014" name="Curr. Biol.">
        <title>The genome of the clonal raider ant Cerapachys biroi.</title>
        <authorList>
            <person name="Oxley P.R."/>
            <person name="Ji L."/>
            <person name="Fetter-Pruneda I."/>
            <person name="McKenzie S.K."/>
            <person name="Li C."/>
            <person name="Hu H."/>
            <person name="Zhang G."/>
            <person name="Kronauer D.J."/>
        </authorList>
    </citation>
    <scope>NUCLEOTIDE SEQUENCE [LARGE SCALE GENOMIC DNA]</scope>
</reference>
<protein>
    <submittedName>
        <fullName evidence="1">Uncharacterized protein</fullName>
    </submittedName>
</protein>
<accession>A0A026WW76</accession>
<sequence length="206" mass="23646">RRIRILGCRYNLTRTGYKYLEIGKCVPPTADAATVNIALGDTTCKEIMLTAKMWKGLVGSRTLICDNLARANSEHGSPPPVYLDDLAVRFATINGQPTIRLNTPSGQLTLPEPTVHYLFGLRHCVERAIVTMKLENNQSVVSKHRSGVNHEFDWHNVDVLHEEKHLKKREIAEMFFIKRNFYSINLQRDTENWSGIYDTVLNNMWY</sequence>
<proteinExistence type="predicted"/>
<evidence type="ECO:0000313" key="2">
    <source>
        <dbReference type="Proteomes" id="UP000053097"/>
    </source>
</evidence>
<name>A0A026WW76_OOCBI</name>
<feature type="non-terminal residue" evidence="1">
    <location>
        <position position="1"/>
    </location>
</feature>
<dbReference type="AlphaFoldDB" id="A0A026WW76"/>
<evidence type="ECO:0000313" key="1">
    <source>
        <dbReference type="EMBL" id="EZA59379.1"/>
    </source>
</evidence>
<gene>
    <name evidence="1" type="ORF">X777_00500</name>
</gene>
<keyword evidence="2" id="KW-1185">Reference proteome</keyword>
<dbReference type="OrthoDB" id="10034600at2759"/>
<organism evidence="1 2">
    <name type="scientific">Ooceraea biroi</name>
    <name type="common">Clonal raider ant</name>
    <name type="synonym">Cerapachys biroi</name>
    <dbReference type="NCBI Taxonomy" id="2015173"/>
    <lineage>
        <taxon>Eukaryota</taxon>
        <taxon>Metazoa</taxon>
        <taxon>Ecdysozoa</taxon>
        <taxon>Arthropoda</taxon>
        <taxon>Hexapoda</taxon>
        <taxon>Insecta</taxon>
        <taxon>Pterygota</taxon>
        <taxon>Neoptera</taxon>
        <taxon>Endopterygota</taxon>
        <taxon>Hymenoptera</taxon>
        <taxon>Apocrita</taxon>
        <taxon>Aculeata</taxon>
        <taxon>Formicoidea</taxon>
        <taxon>Formicidae</taxon>
        <taxon>Dorylinae</taxon>
        <taxon>Ooceraea</taxon>
    </lineage>
</organism>
<dbReference type="EMBL" id="KK107108">
    <property type="protein sequence ID" value="EZA59379.1"/>
    <property type="molecule type" value="Genomic_DNA"/>
</dbReference>
<dbReference type="Proteomes" id="UP000053097">
    <property type="component" value="Unassembled WGS sequence"/>
</dbReference>